<dbReference type="Pfam" id="PF18191">
    <property type="entry name" value="PnpCD_PnpD_N"/>
    <property type="match status" value="1"/>
</dbReference>
<evidence type="ECO:0000313" key="2">
    <source>
        <dbReference type="EMBL" id="MFC3101742.1"/>
    </source>
</evidence>
<protein>
    <submittedName>
        <fullName evidence="2">Hydroxyquinol 1,2-dioxygenase</fullName>
    </submittedName>
</protein>
<dbReference type="InterPro" id="IPR014710">
    <property type="entry name" value="RmlC-like_jellyroll"/>
</dbReference>
<dbReference type="InterPro" id="IPR040908">
    <property type="entry name" value="PnpCD_PnpD_N"/>
</dbReference>
<dbReference type="Proteomes" id="UP001595378">
    <property type="component" value="Unassembled WGS sequence"/>
</dbReference>
<dbReference type="InterPro" id="IPR011051">
    <property type="entry name" value="RmlC_Cupin_sf"/>
</dbReference>
<comment type="caution">
    <text evidence="2">The sequence shown here is derived from an EMBL/GenBank/DDBJ whole genome shotgun (WGS) entry which is preliminary data.</text>
</comment>
<evidence type="ECO:0000313" key="3">
    <source>
        <dbReference type="Proteomes" id="UP001595378"/>
    </source>
</evidence>
<dbReference type="SUPFAM" id="SSF51182">
    <property type="entry name" value="RmlC-like cupins"/>
    <property type="match status" value="1"/>
</dbReference>
<reference evidence="3" key="1">
    <citation type="journal article" date="2019" name="Int. J. Syst. Evol. Microbiol.">
        <title>The Global Catalogue of Microorganisms (GCM) 10K type strain sequencing project: providing services to taxonomists for standard genome sequencing and annotation.</title>
        <authorList>
            <consortium name="The Broad Institute Genomics Platform"/>
            <consortium name="The Broad Institute Genome Sequencing Center for Infectious Disease"/>
            <person name="Wu L."/>
            <person name="Ma J."/>
        </authorList>
    </citation>
    <scope>NUCLEOTIDE SEQUENCE [LARGE SCALE GENOMIC DNA]</scope>
    <source>
        <strain evidence="3">KCTC 52606</strain>
    </source>
</reference>
<organism evidence="2 3">
    <name type="scientific">Alteraurantiacibacter lauratis</name>
    <dbReference type="NCBI Taxonomy" id="2054627"/>
    <lineage>
        <taxon>Bacteria</taxon>
        <taxon>Pseudomonadati</taxon>
        <taxon>Pseudomonadota</taxon>
        <taxon>Alphaproteobacteria</taxon>
        <taxon>Sphingomonadales</taxon>
        <taxon>Erythrobacteraceae</taxon>
        <taxon>Alteraurantiacibacter</taxon>
    </lineage>
</organism>
<keyword evidence="3" id="KW-1185">Reference proteome</keyword>
<dbReference type="EMBL" id="JBHRSU010000035">
    <property type="protein sequence ID" value="MFC3101742.1"/>
    <property type="molecule type" value="Genomic_DNA"/>
</dbReference>
<dbReference type="RefSeq" id="WP_336918817.1">
    <property type="nucleotide sequence ID" value="NZ_JBANRN010000006.1"/>
</dbReference>
<sequence length="329" mass="36908">MSVLDAKVERLSTDPATGYTAFRLGSFTFRRDEYFAHVSWPKGSHIIEVDRFLRAMVRDIGWGFFYGWIFFDDIFGTTNHYGTVDIFAGSYDKGYREAGIDHLETFTAEAVSEAFEAISRDWISEGYDPLNAPLETGSPIGPKGPERTDPLLRAFIAADRMLGLPGDKPVRSDETGHPINRAFADLEYDAPEIECAPGFEGQLHAINLFEHIARSDVTWNPSISAVTRANICCVTSEEHMLPVIHGNDRNEWFIQLTDEIHWSIADKETGAPRGRVVMRPGDVCAMPADIRHQGFAPKRAMLMVMENGTPGLEQRYASGELKPYPVDFR</sequence>
<evidence type="ECO:0000259" key="1">
    <source>
        <dbReference type="Pfam" id="PF18191"/>
    </source>
</evidence>
<dbReference type="Gene3D" id="2.60.120.10">
    <property type="entry name" value="Jelly Rolls"/>
    <property type="match status" value="1"/>
</dbReference>
<feature type="domain" description="Hydroquinone 1,2-dioxygenase large subunit N-terminal" evidence="1">
    <location>
        <begin position="14"/>
        <end position="146"/>
    </location>
</feature>
<gene>
    <name evidence="2" type="ORF">ACFODK_12660</name>
</gene>
<proteinExistence type="predicted"/>
<accession>A0ABV7EJA7</accession>
<name>A0ABV7EJA7_9SPHN</name>